<dbReference type="InterPro" id="IPR014710">
    <property type="entry name" value="RmlC-like_jellyroll"/>
</dbReference>
<dbReference type="Gene3D" id="2.60.120.10">
    <property type="entry name" value="Jelly Rolls"/>
    <property type="match status" value="1"/>
</dbReference>
<reference evidence="2 5" key="2">
    <citation type="submission" date="2019-12" db="EMBL/GenBank/DDBJ databases">
        <title>Draft genome sequence of Labilibaculum sp. strain 44 isolated from deep waters of Black Sea.</title>
        <authorList>
            <person name="Yadav S."/>
            <person name="Villanueva L."/>
        </authorList>
    </citation>
    <scope>NUCLEOTIDE SEQUENCE [LARGE SCALE GENOMIC DNA]</scope>
    <source>
        <strain evidence="2 5">44</strain>
    </source>
</reference>
<evidence type="ECO:0000313" key="5">
    <source>
        <dbReference type="Proteomes" id="UP000462449"/>
    </source>
</evidence>
<dbReference type="InterPro" id="IPR000595">
    <property type="entry name" value="cNMP-bd_dom"/>
</dbReference>
<evidence type="ECO:0000313" key="3">
    <source>
        <dbReference type="EMBL" id="MVB08386.1"/>
    </source>
</evidence>
<organism evidence="2 5">
    <name type="scientific">Labilibaculum euxinus</name>
    <dbReference type="NCBI Taxonomy" id="2686357"/>
    <lineage>
        <taxon>Bacteria</taxon>
        <taxon>Pseudomonadati</taxon>
        <taxon>Bacteroidota</taxon>
        <taxon>Bacteroidia</taxon>
        <taxon>Marinilabiliales</taxon>
        <taxon>Marinifilaceae</taxon>
        <taxon>Labilibaculum</taxon>
    </lineage>
</organism>
<evidence type="ECO:0000313" key="4">
    <source>
        <dbReference type="Proteomes" id="UP000285951"/>
    </source>
</evidence>
<proteinExistence type="predicted"/>
<dbReference type="Proteomes" id="UP000462449">
    <property type="component" value="Unassembled WGS sequence"/>
</dbReference>
<dbReference type="EMBL" id="WOTW01000041">
    <property type="protein sequence ID" value="MUP39181.1"/>
    <property type="molecule type" value="Genomic_DNA"/>
</dbReference>
<dbReference type="AlphaFoldDB" id="A0A7M4D952"/>
<protein>
    <submittedName>
        <fullName evidence="2">Cyclic nucleotide-binding domain-containing protein</fullName>
    </submittedName>
</protein>
<dbReference type="InterPro" id="IPR018490">
    <property type="entry name" value="cNMP-bd_dom_sf"/>
</dbReference>
<gene>
    <name evidence="3" type="ORF">DWB62_015280</name>
    <name evidence="2" type="ORF">GNY23_15280</name>
</gene>
<keyword evidence="4" id="KW-1185">Reference proteome</keyword>
<dbReference type="EMBL" id="QTZN02000041">
    <property type="protein sequence ID" value="MVB08386.1"/>
    <property type="molecule type" value="Genomic_DNA"/>
</dbReference>
<comment type="caution">
    <text evidence="2">The sequence shown here is derived from an EMBL/GenBank/DDBJ whole genome shotgun (WGS) entry which is preliminary data.</text>
</comment>
<reference evidence="3 4" key="1">
    <citation type="submission" date="2019-11" db="EMBL/GenBank/DDBJ databases">
        <title>Draft genome sequence of Labilibaculum sp. strain SYP isolated from Black Sea.</title>
        <authorList>
            <person name="Yadav S."/>
            <person name="Villanueva L."/>
        </authorList>
    </citation>
    <scope>NUCLEOTIDE SEQUENCE [LARGE SCALE GENOMIC DNA]</scope>
    <source>
        <strain evidence="3 4">44</strain>
    </source>
</reference>
<sequence>MELNKIKNIIKGIRRYYPVSDDSIETLAGLLTEIHLPKHHLLTKAGVKDNFVYFIEQGCMRTYFLVDGKEITNWFSREGDITFSSSSLYHRTPGFDFVELLEDSCVFSLPIDALNNLYKTDIDIANWSRTIHQEVLLKMQNLRIDRLSLSSKERYEKFYNENPDLFSRVNLGYIASYLGMTQQHLSTIRANG</sequence>
<feature type="domain" description="Cyclic nucleotide-binding" evidence="1">
    <location>
        <begin position="34"/>
        <end position="121"/>
    </location>
</feature>
<dbReference type="Proteomes" id="UP000285951">
    <property type="component" value="Unassembled WGS sequence"/>
</dbReference>
<dbReference type="SUPFAM" id="SSF51206">
    <property type="entry name" value="cAMP-binding domain-like"/>
    <property type="match status" value="1"/>
</dbReference>
<name>A0A7M4D952_9BACT</name>
<dbReference type="CDD" id="cd00038">
    <property type="entry name" value="CAP_ED"/>
    <property type="match status" value="1"/>
</dbReference>
<dbReference type="OrthoDB" id="680421at2"/>
<evidence type="ECO:0000259" key="1">
    <source>
        <dbReference type="Pfam" id="PF00027"/>
    </source>
</evidence>
<dbReference type="RefSeq" id="WP_156196650.1">
    <property type="nucleotide sequence ID" value="NZ_QTZN02000041.1"/>
</dbReference>
<evidence type="ECO:0000313" key="2">
    <source>
        <dbReference type="EMBL" id="MUP39181.1"/>
    </source>
</evidence>
<accession>A0A7M4D952</accession>
<dbReference type="Pfam" id="PF00027">
    <property type="entry name" value="cNMP_binding"/>
    <property type="match status" value="1"/>
</dbReference>